<feature type="transmembrane region" description="Helical" evidence="9">
    <location>
        <begin position="135"/>
        <end position="154"/>
    </location>
</feature>
<proteinExistence type="inferred from homology"/>
<keyword evidence="7 9" id="KW-1133">Transmembrane helix</keyword>
<keyword evidence="3 9" id="KW-0813">Transport</keyword>
<dbReference type="AlphaFoldDB" id="A0A1H1G8E7"/>
<gene>
    <name evidence="11" type="ORF">SAMN04489742_3907</name>
</gene>
<keyword evidence="5" id="KW-0997">Cell inner membrane</keyword>
<evidence type="ECO:0000256" key="9">
    <source>
        <dbReference type="RuleBase" id="RU361157"/>
    </source>
</evidence>
<feature type="transmembrane region" description="Helical" evidence="9">
    <location>
        <begin position="55"/>
        <end position="78"/>
    </location>
</feature>
<comment type="similarity">
    <text evidence="2 9">Belongs to the ABC-2 integral membrane protein family.</text>
</comment>
<dbReference type="OrthoDB" id="4186295at2"/>
<dbReference type="InterPro" id="IPR047817">
    <property type="entry name" value="ABC2_TM_bact-type"/>
</dbReference>
<evidence type="ECO:0000256" key="3">
    <source>
        <dbReference type="ARBA" id="ARBA00022448"/>
    </source>
</evidence>
<evidence type="ECO:0000256" key="7">
    <source>
        <dbReference type="ARBA" id="ARBA00022989"/>
    </source>
</evidence>
<dbReference type="GO" id="GO:0140359">
    <property type="term" value="F:ABC-type transporter activity"/>
    <property type="evidence" value="ECO:0007669"/>
    <property type="project" value="InterPro"/>
</dbReference>
<organism evidence="11 12">
    <name type="scientific">Crystallibacter crystallopoietes</name>
    <dbReference type="NCBI Taxonomy" id="37928"/>
    <lineage>
        <taxon>Bacteria</taxon>
        <taxon>Bacillati</taxon>
        <taxon>Actinomycetota</taxon>
        <taxon>Actinomycetes</taxon>
        <taxon>Micrococcales</taxon>
        <taxon>Micrococcaceae</taxon>
        <taxon>Crystallibacter</taxon>
    </lineage>
</organism>
<dbReference type="PANTHER" id="PTHR30413:SF8">
    <property type="entry name" value="TRANSPORT PERMEASE PROTEIN"/>
    <property type="match status" value="1"/>
</dbReference>
<feature type="transmembrane region" description="Helical" evidence="9">
    <location>
        <begin position="201"/>
        <end position="223"/>
    </location>
</feature>
<evidence type="ECO:0000259" key="10">
    <source>
        <dbReference type="PROSITE" id="PS51012"/>
    </source>
</evidence>
<feature type="domain" description="ABC transmembrane type-2" evidence="10">
    <location>
        <begin position="52"/>
        <end position="274"/>
    </location>
</feature>
<keyword evidence="6 9" id="KW-0812">Transmembrane</keyword>
<dbReference type="RefSeq" id="WP_074702097.1">
    <property type="nucleotide sequence ID" value="NZ_CP018863.1"/>
</dbReference>
<evidence type="ECO:0000256" key="4">
    <source>
        <dbReference type="ARBA" id="ARBA00022475"/>
    </source>
</evidence>
<evidence type="ECO:0000256" key="5">
    <source>
        <dbReference type="ARBA" id="ARBA00022519"/>
    </source>
</evidence>
<evidence type="ECO:0000256" key="2">
    <source>
        <dbReference type="ARBA" id="ARBA00007783"/>
    </source>
</evidence>
<accession>A0A1H1G8E7</accession>
<dbReference type="KEGG" id="acry:AC20117_19845"/>
<name>A0A1H1G8E7_9MICC</name>
<sequence length="282" mass="31705">MSLAEYADRNRLHRVGARPSLPRYLADAWGRRDFAIAMAKYKIEASNQRNRLGMLWIFIKPTLNALLYGAIFGILQGASRPENFPMYVVIGVFLFEFFSTSMNNGAKSITGNGALVQSLAFPRITLPVSTVIQQLMTLVPMLGVMVVYILLLGAPITVEWLLMIPLVAVFTMFNLGVALIGARLTVHVRDLTQLLPLFTRILFYTSGVLFSIETILASHPWAIALFDYHPLHEVLSIARGALMPGLDYDPMYWLYFSVWSVAVFVAGVLFFWSAEERYGRVD</sequence>
<evidence type="ECO:0000256" key="8">
    <source>
        <dbReference type="ARBA" id="ARBA00023136"/>
    </source>
</evidence>
<dbReference type="Pfam" id="PF01061">
    <property type="entry name" value="ABC2_membrane"/>
    <property type="match status" value="1"/>
</dbReference>
<protein>
    <recommendedName>
        <fullName evidence="9">Transport permease protein</fullName>
    </recommendedName>
</protein>
<dbReference type="PROSITE" id="PS51012">
    <property type="entry name" value="ABC_TM2"/>
    <property type="match status" value="1"/>
</dbReference>
<feature type="transmembrane region" description="Helical" evidence="9">
    <location>
        <begin position="160"/>
        <end position="180"/>
    </location>
</feature>
<keyword evidence="4 9" id="KW-1003">Cell membrane</keyword>
<keyword evidence="12" id="KW-1185">Reference proteome</keyword>
<evidence type="ECO:0000256" key="6">
    <source>
        <dbReference type="ARBA" id="ARBA00022692"/>
    </source>
</evidence>
<dbReference type="EMBL" id="FNKH01000002">
    <property type="protein sequence ID" value="SDR09329.1"/>
    <property type="molecule type" value="Genomic_DNA"/>
</dbReference>
<evidence type="ECO:0000313" key="11">
    <source>
        <dbReference type="EMBL" id="SDR09329.1"/>
    </source>
</evidence>
<evidence type="ECO:0000256" key="1">
    <source>
        <dbReference type="ARBA" id="ARBA00004429"/>
    </source>
</evidence>
<dbReference type="Proteomes" id="UP000181917">
    <property type="component" value="Unassembled WGS sequence"/>
</dbReference>
<feature type="transmembrane region" description="Helical" evidence="9">
    <location>
        <begin position="84"/>
        <end position="102"/>
    </location>
</feature>
<reference evidence="11 12" key="1">
    <citation type="submission" date="2016-10" db="EMBL/GenBank/DDBJ databases">
        <authorList>
            <person name="de Groot N.N."/>
        </authorList>
    </citation>
    <scope>NUCLEOTIDE SEQUENCE [LARGE SCALE GENOMIC DNA]</scope>
    <source>
        <strain evidence="11 12">DSM 20117</strain>
    </source>
</reference>
<dbReference type="GO" id="GO:0005886">
    <property type="term" value="C:plasma membrane"/>
    <property type="evidence" value="ECO:0007669"/>
    <property type="project" value="UniProtKB-SubCell"/>
</dbReference>
<feature type="transmembrane region" description="Helical" evidence="9">
    <location>
        <begin position="252"/>
        <end position="272"/>
    </location>
</feature>
<dbReference type="PANTHER" id="PTHR30413">
    <property type="entry name" value="INNER MEMBRANE TRANSPORT PERMEASE"/>
    <property type="match status" value="1"/>
</dbReference>
<comment type="subcellular location">
    <subcellularLocation>
        <location evidence="1">Cell inner membrane</location>
        <topology evidence="1">Multi-pass membrane protein</topology>
    </subcellularLocation>
    <subcellularLocation>
        <location evidence="9">Cell membrane</location>
        <topology evidence="9">Multi-pass membrane protein</topology>
    </subcellularLocation>
</comment>
<keyword evidence="8 9" id="KW-0472">Membrane</keyword>
<dbReference type="InterPro" id="IPR013525">
    <property type="entry name" value="ABC2_TM"/>
</dbReference>
<dbReference type="STRING" id="37928.SAMN04489742_3907"/>
<dbReference type="GO" id="GO:0015920">
    <property type="term" value="P:lipopolysaccharide transport"/>
    <property type="evidence" value="ECO:0007669"/>
    <property type="project" value="TreeGrafter"/>
</dbReference>
<evidence type="ECO:0000313" key="12">
    <source>
        <dbReference type="Proteomes" id="UP000181917"/>
    </source>
</evidence>